<accession>A0A8H5HGV2</accession>
<dbReference type="PANTHER" id="PTHR46517">
    <property type="entry name" value="FRUCTOSE-2,6-BISPHOSPHATASE TIGAR"/>
    <property type="match status" value="1"/>
</dbReference>
<keyword evidence="1" id="KW-0378">Hydrolase</keyword>
<evidence type="ECO:0000256" key="2">
    <source>
        <dbReference type="PIRSR" id="PIRSR613078-1"/>
    </source>
</evidence>
<dbReference type="GO" id="GO:0005829">
    <property type="term" value="C:cytosol"/>
    <property type="evidence" value="ECO:0007669"/>
    <property type="project" value="TreeGrafter"/>
</dbReference>
<dbReference type="AlphaFoldDB" id="A0A8H5HGV2"/>
<dbReference type="Proteomes" id="UP000565441">
    <property type="component" value="Unassembled WGS sequence"/>
</dbReference>
<dbReference type="InterPro" id="IPR029033">
    <property type="entry name" value="His_PPase_superfam"/>
</dbReference>
<dbReference type="OrthoDB" id="354304at2759"/>
<organism evidence="4 5">
    <name type="scientific">Tricholomella constricta</name>
    <dbReference type="NCBI Taxonomy" id="117010"/>
    <lineage>
        <taxon>Eukaryota</taxon>
        <taxon>Fungi</taxon>
        <taxon>Dikarya</taxon>
        <taxon>Basidiomycota</taxon>
        <taxon>Agaricomycotina</taxon>
        <taxon>Agaricomycetes</taxon>
        <taxon>Agaricomycetidae</taxon>
        <taxon>Agaricales</taxon>
        <taxon>Tricholomatineae</taxon>
        <taxon>Lyophyllaceae</taxon>
        <taxon>Tricholomella</taxon>
    </lineage>
</organism>
<dbReference type="CDD" id="cd07067">
    <property type="entry name" value="HP_PGM_like"/>
    <property type="match status" value="1"/>
</dbReference>
<dbReference type="SMART" id="SM00855">
    <property type="entry name" value="PGAM"/>
    <property type="match status" value="1"/>
</dbReference>
<sequence length="283" mass="31453">MAPDHHVRDDITVKFTFIRHGESTDNLRAVWAGWRDSELSNHGKIQADALGRSFATTSLTAIHSSPLKRALTTAEALKNAQDTPIPLHTYPLLREQHFGRGEGQRYDVRRESGLSLAAHIAKGKYPAIYNRSERFPEGECLNDVAKRADQVVEDVILPYLRQAANESTNDMHVAFVSHGIFIGELVASLVRRGGGKAEPKSYRGLKNTGWTLVTAKVKNEQEEEGVDVSLQYVRVTQHNSCEHLEGLVRQKGGMGSTAYDPAQKDIRSFFKIRGGSKIPTKHS</sequence>
<reference evidence="4 5" key="1">
    <citation type="journal article" date="2020" name="ISME J.">
        <title>Uncovering the hidden diversity of litter-decomposition mechanisms in mushroom-forming fungi.</title>
        <authorList>
            <person name="Floudas D."/>
            <person name="Bentzer J."/>
            <person name="Ahren D."/>
            <person name="Johansson T."/>
            <person name="Persson P."/>
            <person name="Tunlid A."/>
        </authorList>
    </citation>
    <scope>NUCLEOTIDE SEQUENCE [LARGE SCALE GENOMIC DNA]</scope>
    <source>
        <strain evidence="4 5">CBS 661.87</strain>
    </source>
</reference>
<protein>
    <recommendedName>
        <fullName evidence="6">Phosphoglycerate mutase-like protein</fullName>
    </recommendedName>
</protein>
<comment type="caution">
    <text evidence="4">The sequence shown here is derived from an EMBL/GenBank/DDBJ whole genome shotgun (WGS) entry which is preliminary data.</text>
</comment>
<evidence type="ECO:0000256" key="3">
    <source>
        <dbReference type="PIRSR" id="PIRSR613078-2"/>
    </source>
</evidence>
<feature type="active site" description="Tele-phosphohistidine intermediate" evidence="2">
    <location>
        <position position="20"/>
    </location>
</feature>
<dbReference type="InterPro" id="IPR051695">
    <property type="entry name" value="Phosphoglycerate_Mutase"/>
</dbReference>
<feature type="binding site" evidence="3">
    <location>
        <begin position="19"/>
        <end position="26"/>
    </location>
    <ligand>
        <name>substrate</name>
    </ligand>
</feature>
<keyword evidence="5" id="KW-1185">Reference proteome</keyword>
<dbReference type="GO" id="GO:0004331">
    <property type="term" value="F:fructose-2,6-bisphosphate 2-phosphatase activity"/>
    <property type="evidence" value="ECO:0007669"/>
    <property type="project" value="TreeGrafter"/>
</dbReference>
<dbReference type="Gene3D" id="3.40.50.1240">
    <property type="entry name" value="Phosphoglycerate mutase-like"/>
    <property type="match status" value="1"/>
</dbReference>
<evidence type="ECO:0000256" key="1">
    <source>
        <dbReference type="ARBA" id="ARBA00022801"/>
    </source>
</evidence>
<dbReference type="GO" id="GO:0043456">
    <property type="term" value="P:regulation of pentose-phosphate shunt"/>
    <property type="evidence" value="ECO:0007669"/>
    <property type="project" value="TreeGrafter"/>
</dbReference>
<evidence type="ECO:0000313" key="5">
    <source>
        <dbReference type="Proteomes" id="UP000565441"/>
    </source>
</evidence>
<dbReference type="EMBL" id="JAACJP010000008">
    <property type="protein sequence ID" value="KAF5382740.1"/>
    <property type="molecule type" value="Genomic_DNA"/>
</dbReference>
<gene>
    <name evidence="4" type="ORF">D9615_002872</name>
</gene>
<dbReference type="GO" id="GO:0045820">
    <property type="term" value="P:negative regulation of glycolytic process"/>
    <property type="evidence" value="ECO:0007669"/>
    <property type="project" value="TreeGrafter"/>
</dbReference>
<name>A0A8H5HGV2_9AGAR</name>
<evidence type="ECO:0000313" key="4">
    <source>
        <dbReference type="EMBL" id="KAF5382740.1"/>
    </source>
</evidence>
<evidence type="ECO:0008006" key="6">
    <source>
        <dbReference type="Google" id="ProtNLM"/>
    </source>
</evidence>
<dbReference type="InterPro" id="IPR013078">
    <property type="entry name" value="His_Pase_superF_clade-1"/>
</dbReference>
<dbReference type="PANTHER" id="PTHR46517:SF1">
    <property type="entry name" value="FRUCTOSE-2,6-BISPHOSPHATASE TIGAR"/>
    <property type="match status" value="1"/>
</dbReference>
<proteinExistence type="predicted"/>
<feature type="active site" description="Proton donor/acceptor" evidence="2">
    <location>
        <position position="95"/>
    </location>
</feature>
<dbReference type="Pfam" id="PF00300">
    <property type="entry name" value="His_Phos_1"/>
    <property type="match status" value="1"/>
</dbReference>
<feature type="binding site" evidence="3">
    <location>
        <position position="69"/>
    </location>
    <ligand>
        <name>substrate</name>
    </ligand>
</feature>
<dbReference type="SUPFAM" id="SSF53254">
    <property type="entry name" value="Phosphoglycerate mutase-like"/>
    <property type="match status" value="1"/>
</dbReference>